<sequence>MDDSVSSISMNSEPRGPPVGQHQGYEVPGNPDAKQALPSVLICAWKCCCCDNITQCKAGSYSVDPANAAQLFQISMPQLRRESRTPSGISVTTVGSQNLVLSRLVPAGWECCLCSTQHFPQTRTNRFAVVVGPMQDADCRSMQDDAYNNRANTTASNSNNTVMNTNSSARRFLHYECLAKHYDTDDTVVVCPGCHVVNKFGEQLGQLDAGLLLAERSRGPLGLHRQWCASQLQRRQMVGAAEEELGETRMQLLGSVALIRIADAVRKARARPPPLPPTLPPPEKGSTEEERNGKMSPRRKNLACGPGFRAGHDHDDDDTVMLDEIHVSTNAGGSSQDEE</sequence>
<dbReference type="EMBL" id="JAUIRO010000008">
    <property type="protein sequence ID" value="KAK0703871.1"/>
    <property type="molecule type" value="Genomic_DNA"/>
</dbReference>
<dbReference type="AlphaFoldDB" id="A0AA39ZUN9"/>
<evidence type="ECO:0000313" key="3">
    <source>
        <dbReference type="Proteomes" id="UP001172101"/>
    </source>
</evidence>
<accession>A0AA39ZUN9</accession>
<keyword evidence="3" id="KW-1185">Reference proteome</keyword>
<comment type="caution">
    <text evidence="2">The sequence shown here is derived from an EMBL/GenBank/DDBJ whole genome shotgun (WGS) entry which is preliminary data.</text>
</comment>
<name>A0AA39ZUN9_9PEZI</name>
<evidence type="ECO:0000313" key="2">
    <source>
        <dbReference type="EMBL" id="KAK0703871.1"/>
    </source>
</evidence>
<feature type="region of interest" description="Disordered" evidence="1">
    <location>
        <begin position="270"/>
        <end position="339"/>
    </location>
</feature>
<proteinExistence type="predicted"/>
<feature type="compositionally biased region" description="Pro residues" evidence="1">
    <location>
        <begin position="271"/>
        <end position="283"/>
    </location>
</feature>
<dbReference type="Proteomes" id="UP001172101">
    <property type="component" value="Unassembled WGS sequence"/>
</dbReference>
<evidence type="ECO:0000256" key="1">
    <source>
        <dbReference type="SAM" id="MobiDB-lite"/>
    </source>
</evidence>
<protein>
    <submittedName>
        <fullName evidence="2">Uncharacterized protein</fullName>
    </submittedName>
</protein>
<feature type="compositionally biased region" description="Polar residues" evidence="1">
    <location>
        <begin position="1"/>
        <end position="12"/>
    </location>
</feature>
<organism evidence="2 3">
    <name type="scientific">Lasiosphaeria miniovina</name>
    <dbReference type="NCBI Taxonomy" id="1954250"/>
    <lineage>
        <taxon>Eukaryota</taxon>
        <taxon>Fungi</taxon>
        <taxon>Dikarya</taxon>
        <taxon>Ascomycota</taxon>
        <taxon>Pezizomycotina</taxon>
        <taxon>Sordariomycetes</taxon>
        <taxon>Sordariomycetidae</taxon>
        <taxon>Sordariales</taxon>
        <taxon>Lasiosphaeriaceae</taxon>
        <taxon>Lasiosphaeria</taxon>
    </lineage>
</organism>
<dbReference type="GeneID" id="85329507"/>
<feature type="compositionally biased region" description="Polar residues" evidence="1">
    <location>
        <begin position="327"/>
        <end position="339"/>
    </location>
</feature>
<feature type="region of interest" description="Disordered" evidence="1">
    <location>
        <begin position="1"/>
        <end position="30"/>
    </location>
</feature>
<dbReference type="RefSeq" id="XP_060290730.1">
    <property type="nucleotide sequence ID" value="XM_060446237.1"/>
</dbReference>
<reference evidence="2" key="1">
    <citation type="submission" date="2023-06" db="EMBL/GenBank/DDBJ databases">
        <title>Genome-scale phylogeny and comparative genomics of the fungal order Sordariales.</title>
        <authorList>
            <consortium name="Lawrence Berkeley National Laboratory"/>
            <person name="Hensen N."/>
            <person name="Bonometti L."/>
            <person name="Westerberg I."/>
            <person name="Brannstrom I.O."/>
            <person name="Guillou S."/>
            <person name="Cros-Aarteil S."/>
            <person name="Calhoun S."/>
            <person name="Haridas S."/>
            <person name="Kuo A."/>
            <person name="Mondo S."/>
            <person name="Pangilinan J."/>
            <person name="Riley R."/>
            <person name="LaButti K."/>
            <person name="Andreopoulos B."/>
            <person name="Lipzen A."/>
            <person name="Chen C."/>
            <person name="Yanf M."/>
            <person name="Daum C."/>
            <person name="Ng V."/>
            <person name="Clum A."/>
            <person name="Steindorff A."/>
            <person name="Ohm R."/>
            <person name="Martin F."/>
            <person name="Silar P."/>
            <person name="Natvig D."/>
            <person name="Lalanne C."/>
            <person name="Gautier V."/>
            <person name="Ament-velasquez S.L."/>
            <person name="Kruys A."/>
            <person name="Hutchinson M.I."/>
            <person name="Powell A.J."/>
            <person name="Barry K."/>
            <person name="Miller A.N."/>
            <person name="Grigoriev I.V."/>
            <person name="Debuchy R."/>
            <person name="Gladieux P."/>
            <person name="Thoren M.H."/>
            <person name="Johannesson H."/>
        </authorList>
    </citation>
    <scope>NUCLEOTIDE SEQUENCE</scope>
    <source>
        <strain evidence="2">SMH2392-1A</strain>
    </source>
</reference>
<gene>
    <name evidence="2" type="ORF">B0T26DRAFT_757363</name>
</gene>